<dbReference type="SUPFAM" id="SSF52540">
    <property type="entry name" value="P-loop containing nucleoside triphosphate hydrolases"/>
    <property type="match status" value="1"/>
</dbReference>
<dbReference type="AlphaFoldDB" id="A0A656H974"/>
<keyword evidence="2" id="KW-0547">Nucleotide-binding</keyword>
<dbReference type="InterPro" id="IPR027417">
    <property type="entry name" value="P-loop_NTPase"/>
</dbReference>
<dbReference type="Gene3D" id="3.40.50.300">
    <property type="entry name" value="P-loop containing nucleotide triphosphate hydrolases"/>
    <property type="match status" value="1"/>
</dbReference>
<evidence type="ECO:0000256" key="6">
    <source>
        <dbReference type="SAM" id="Phobius"/>
    </source>
</evidence>
<dbReference type="InterPro" id="IPR050445">
    <property type="entry name" value="Bact_polysacc_biosynth/exp"/>
</dbReference>
<evidence type="ECO:0000256" key="1">
    <source>
        <dbReference type="ARBA" id="ARBA00022679"/>
    </source>
</evidence>
<protein>
    <submittedName>
        <fullName evidence="8">Capsular exopolysaccharide family</fullName>
    </submittedName>
</protein>
<evidence type="ECO:0000256" key="3">
    <source>
        <dbReference type="ARBA" id="ARBA00022777"/>
    </source>
</evidence>
<dbReference type="Pfam" id="PF13614">
    <property type="entry name" value="AAA_31"/>
    <property type="match status" value="1"/>
</dbReference>
<keyword evidence="5" id="KW-0829">Tyrosine-protein kinase</keyword>
<dbReference type="CDD" id="cd05387">
    <property type="entry name" value="BY-kinase"/>
    <property type="match status" value="1"/>
</dbReference>
<keyword evidence="1" id="KW-0808">Transferase</keyword>
<dbReference type="EMBL" id="JH651384">
    <property type="protein sequence ID" value="EIJ33038.1"/>
    <property type="molecule type" value="Genomic_DNA"/>
</dbReference>
<sequence length="335" mass="36270">MQKGLPDRKSNLSQEGGFVHVPAFDADTSLLEELDKLRVIFKRREKTILGVYLGVFLLSLFLAEALNPDLSRNFTLSFILGICCGLIAGFIREGSDSVIKNRDMLARVLPLPLLGMAPAIGKKAGNYAFQTANDSDSVVAHAFRSLRNNLMVVTQQNPPKVINITSTDASEGKSSTSINLATAFAQSGKKVLLIDADLRRPTLHTHFELDNTKGLGHYLAGLNELAPLTRATPIPGLHVVTSGPLTPHAVELLSGSRLNQLIEQAEKGESGFDLIVIDSPPVLGLADALLIGNRVHATLYVVACHETRRAPLRAAYERLLQARTNIAGVVMTKVR</sequence>
<dbReference type="PANTHER" id="PTHR32309">
    <property type="entry name" value="TYROSINE-PROTEIN KINASE"/>
    <property type="match status" value="1"/>
</dbReference>
<evidence type="ECO:0000313" key="8">
    <source>
        <dbReference type="EMBL" id="EIJ33038.1"/>
    </source>
</evidence>
<dbReference type="GO" id="GO:0005524">
    <property type="term" value="F:ATP binding"/>
    <property type="evidence" value="ECO:0007669"/>
    <property type="project" value="UniProtKB-KW"/>
</dbReference>
<keyword evidence="4" id="KW-0067">ATP-binding</keyword>
<evidence type="ECO:0000259" key="7">
    <source>
        <dbReference type="Pfam" id="PF13614"/>
    </source>
</evidence>
<feature type="domain" description="AAA" evidence="7">
    <location>
        <begin position="160"/>
        <end position="286"/>
    </location>
</feature>
<keyword evidence="6" id="KW-0472">Membrane</keyword>
<evidence type="ECO:0000256" key="2">
    <source>
        <dbReference type="ARBA" id="ARBA00022741"/>
    </source>
</evidence>
<name>A0A656H974_THINJ</name>
<evidence type="ECO:0000256" key="4">
    <source>
        <dbReference type="ARBA" id="ARBA00022840"/>
    </source>
</evidence>
<reference evidence="9" key="1">
    <citation type="journal article" date="2011" name="Stand. Genomic Sci.">
        <title>Genome sequence of the filamentous, gliding Thiothrix nivea neotype strain (JP2(T)).</title>
        <authorList>
            <person name="Lapidus A."/>
            <person name="Nolan M."/>
            <person name="Lucas S."/>
            <person name="Glavina Del Rio T."/>
            <person name="Tice H."/>
            <person name="Cheng J.F."/>
            <person name="Tapia R."/>
            <person name="Han C."/>
            <person name="Goodwin L."/>
            <person name="Pitluck S."/>
            <person name="Liolios K."/>
            <person name="Pagani I."/>
            <person name="Ivanova N."/>
            <person name="Huntemann M."/>
            <person name="Mavromatis K."/>
            <person name="Mikhailova N."/>
            <person name="Pati A."/>
            <person name="Chen A."/>
            <person name="Palaniappan K."/>
            <person name="Land M."/>
            <person name="Brambilla E.M."/>
            <person name="Rohde M."/>
            <person name="Abt B."/>
            <person name="Verbarg S."/>
            <person name="Goker M."/>
            <person name="Bristow J."/>
            <person name="Eisen J.A."/>
            <person name="Markowitz V."/>
            <person name="Hugenholtz P."/>
            <person name="Kyrpides N.C."/>
            <person name="Klenk H.P."/>
            <person name="Woyke T."/>
        </authorList>
    </citation>
    <scope>NUCLEOTIDE SEQUENCE [LARGE SCALE GENOMIC DNA]</scope>
    <source>
        <strain evidence="9">ATCC 35100 / DSM 5205 / JP2</strain>
    </source>
</reference>
<organism evidence="8 9">
    <name type="scientific">Thiothrix nivea (strain ATCC 35100 / DSM 5205 / JP2)</name>
    <dbReference type="NCBI Taxonomy" id="870187"/>
    <lineage>
        <taxon>Bacteria</taxon>
        <taxon>Pseudomonadati</taxon>
        <taxon>Pseudomonadota</taxon>
        <taxon>Gammaproteobacteria</taxon>
        <taxon>Thiotrichales</taxon>
        <taxon>Thiotrichaceae</taxon>
        <taxon>Thiothrix</taxon>
    </lineage>
</organism>
<keyword evidence="6" id="KW-0812">Transmembrane</keyword>
<accession>A0A656H974</accession>
<keyword evidence="6" id="KW-1133">Transmembrane helix</keyword>
<feature type="transmembrane region" description="Helical" evidence="6">
    <location>
        <begin position="48"/>
        <end position="67"/>
    </location>
</feature>
<proteinExistence type="predicted"/>
<dbReference type="NCBIfam" id="TIGR01007">
    <property type="entry name" value="eps_fam"/>
    <property type="match status" value="1"/>
</dbReference>
<evidence type="ECO:0000256" key="5">
    <source>
        <dbReference type="ARBA" id="ARBA00023137"/>
    </source>
</evidence>
<gene>
    <name evidence="8" type="ORF">Thini_0385</name>
</gene>
<feature type="transmembrane region" description="Helical" evidence="6">
    <location>
        <begin position="73"/>
        <end position="92"/>
    </location>
</feature>
<dbReference type="GO" id="GO:0004713">
    <property type="term" value="F:protein tyrosine kinase activity"/>
    <property type="evidence" value="ECO:0007669"/>
    <property type="project" value="UniProtKB-KW"/>
</dbReference>
<keyword evidence="9" id="KW-1185">Reference proteome</keyword>
<dbReference type="Proteomes" id="UP000005317">
    <property type="component" value="Unassembled WGS sequence"/>
</dbReference>
<dbReference type="InterPro" id="IPR005702">
    <property type="entry name" value="Wzc-like_C"/>
</dbReference>
<keyword evidence="3" id="KW-0418">Kinase</keyword>
<dbReference type="RefSeq" id="WP_002707001.1">
    <property type="nucleotide sequence ID" value="NZ_JH651384.1"/>
</dbReference>
<feature type="transmembrane region" description="Helical" evidence="6">
    <location>
        <begin position="104"/>
        <end position="121"/>
    </location>
</feature>
<evidence type="ECO:0000313" key="9">
    <source>
        <dbReference type="Proteomes" id="UP000005317"/>
    </source>
</evidence>
<dbReference type="InterPro" id="IPR025669">
    <property type="entry name" value="AAA_dom"/>
</dbReference>
<dbReference type="PANTHER" id="PTHR32309:SF31">
    <property type="entry name" value="CAPSULAR EXOPOLYSACCHARIDE FAMILY"/>
    <property type="match status" value="1"/>
</dbReference>